<gene>
    <name evidence="3" type="ORF">M422DRAFT_180937</name>
</gene>
<evidence type="ECO:0000256" key="1">
    <source>
        <dbReference type="SAM" id="Phobius"/>
    </source>
</evidence>
<sequence length="282" mass="31479">LGGITIVQAYIYFPSPRDRMTIQIMAGTMLVLDLASSALVGYSIYYYLIPHFGSLATFTSVTPELSAECLISTMITFISQMYFVYQLSAVKQLGKSGWILIGAIVSCVVSMYIFHRGVLSDRSMMFRITFGLAKGFGAICDILATVAMCLFLKTSRTGMNNTNEVVRSLTQFVIHRGALVTTIQTALLIAFFASPSTITWLGLHVNVTKLYANTFCTWLNAREHLREKQIQFSSHIGSHRSAVRDFGRMGLTQGSDDYDLPTVESQVRPEFLNIWKLRTDSI</sequence>
<feature type="non-terminal residue" evidence="3">
    <location>
        <position position="1"/>
    </location>
</feature>
<feature type="transmembrane region" description="Helical" evidence="1">
    <location>
        <begin position="24"/>
        <end position="45"/>
    </location>
</feature>
<protein>
    <recommendedName>
        <fullName evidence="2">DUF6534 domain-containing protein</fullName>
    </recommendedName>
</protein>
<reference evidence="3 4" key="1">
    <citation type="submission" date="2014-06" db="EMBL/GenBank/DDBJ databases">
        <title>Evolutionary Origins and Diversification of the Mycorrhizal Mutualists.</title>
        <authorList>
            <consortium name="DOE Joint Genome Institute"/>
            <consortium name="Mycorrhizal Genomics Consortium"/>
            <person name="Kohler A."/>
            <person name="Kuo A."/>
            <person name="Nagy L.G."/>
            <person name="Floudas D."/>
            <person name="Copeland A."/>
            <person name="Barry K.W."/>
            <person name="Cichocki N."/>
            <person name="Veneault-Fourrey C."/>
            <person name="LaButti K."/>
            <person name="Lindquist E.A."/>
            <person name="Lipzen A."/>
            <person name="Lundell T."/>
            <person name="Morin E."/>
            <person name="Murat C."/>
            <person name="Riley R."/>
            <person name="Ohm R."/>
            <person name="Sun H."/>
            <person name="Tunlid A."/>
            <person name="Henrissat B."/>
            <person name="Grigoriev I.V."/>
            <person name="Hibbett D.S."/>
            <person name="Martin F."/>
        </authorList>
    </citation>
    <scope>NUCLEOTIDE SEQUENCE [LARGE SCALE GENOMIC DNA]</scope>
    <source>
        <strain evidence="3 4">SS14</strain>
    </source>
</reference>
<dbReference type="EMBL" id="KN837190">
    <property type="protein sequence ID" value="KIJ35271.1"/>
    <property type="molecule type" value="Genomic_DNA"/>
</dbReference>
<organism evidence="3 4">
    <name type="scientific">Sphaerobolus stellatus (strain SS14)</name>
    <dbReference type="NCBI Taxonomy" id="990650"/>
    <lineage>
        <taxon>Eukaryota</taxon>
        <taxon>Fungi</taxon>
        <taxon>Dikarya</taxon>
        <taxon>Basidiomycota</taxon>
        <taxon>Agaricomycotina</taxon>
        <taxon>Agaricomycetes</taxon>
        <taxon>Phallomycetidae</taxon>
        <taxon>Geastrales</taxon>
        <taxon>Sphaerobolaceae</taxon>
        <taxon>Sphaerobolus</taxon>
    </lineage>
</organism>
<evidence type="ECO:0000313" key="3">
    <source>
        <dbReference type="EMBL" id="KIJ35271.1"/>
    </source>
</evidence>
<accession>A0A0C9VCZ9</accession>
<dbReference type="AlphaFoldDB" id="A0A0C9VCZ9"/>
<evidence type="ECO:0000313" key="4">
    <source>
        <dbReference type="Proteomes" id="UP000054279"/>
    </source>
</evidence>
<feature type="transmembrane region" description="Helical" evidence="1">
    <location>
        <begin position="135"/>
        <end position="152"/>
    </location>
</feature>
<proteinExistence type="predicted"/>
<name>A0A0C9VCZ9_SPHS4</name>
<feature type="transmembrane region" description="Helical" evidence="1">
    <location>
        <begin position="173"/>
        <end position="193"/>
    </location>
</feature>
<keyword evidence="4" id="KW-1185">Reference proteome</keyword>
<feature type="transmembrane region" description="Helical" evidence="1">
    <location>
        <begin position="65"/>
        <end position="85"/>
    </location>
</feature>
<dbReference type="Pfam" id="PF20152">
    <property type="entry name" value="DUF6534"/>
    <property type="match status" value="1"/>
</dbReference>
<keyword evidence="1" id="KW-0812">Transmembrane</keyword>
<dbReference type="PANTHER" id="PTHR40465">
    <property type="entry name" value="CHROMOSOME 1, WHOLE GENOME SHOTGUN SEQUENCE"/>
    <property type="match status" value="1"/>
</dbReference>
<keyword evidence="1" id="KW-1133">Transmembrane helix</keyword>
<feature type="domain" description="DUF6534" evidence="2">
    <location>
        <begin position="138"/>
        <end position="224"/>
    </location>
</feature>
<dbReference type="Proteomes" id="UP000054279">
    <property type="component" value="Unassembled WGS sequence"/>
</dbReference>
<dbReference type="HOGENOM" id="CLU_046025_1_1_1"/>
<keyword evidence="1" id="KW-0472">Membrane</keyword>
<feature type="transmembrane region" description="Helical" evidence="1">
    <location>
        <begin position="97"/>
        <end position="115"/>
    </location>
</feature>
<evidence type="ECO:0000259" key="2">
    <source>
        <dbReference type="Pfam" id="PF20152"/>
    </source>
</evidence>
<dbReference type="InterPro" id="IPR045339">
    <property type="entry name" value="DUF6534"/>
</dbReference>
<dbReference type="PANTHER" id="PTHR40465:SF1">
    <property type="entry name" value="DUF6534 DOMAIN-CONTAINING PROTEIN"/>
    <property type="match status" value="1"/>
</dbReference>
<dbReference type="OrthoDB" id="2792702at2759"/>